<keyword evidence="4" id="KW-1185">Reference proteome</keyword>
<organism evidence="3 4">
    <name type="scientific">Phytohabitans flavus</name>
    <dbReference type="NCBI Taxonomy" id="1076124"/>
    <lineage>
        <taxon>Bacteria</taxon>
        <taxon>Bacillati</taxon>
        <taxon>Actinomycetota</taxon>
        <taxon>Actinomycetes</taxon>
        <taxon>Micromonosporales</taxon>
        <taxon>Micromonosporaceae</taxon>
    </lineage>
</organism>
<protein>
    <submittedName>
        <fullName evidence="3">Uncharacterized protein</fullName>
    </submittedName>
</protein>
<keyword evidence="2" id="KW-0812">Transmembrane</keyword>
<feature type="transmembrane region" description="Helical" evidence="2">
    <location>
        <begin position="101"/>
        <end position="122"/>
    </location>
</feature>
<dbReference type="KEGG" id="pfla:Pflav_011380"/>
<feature type="compositionally biased region" description="Basic residues" evidence="1">
    <location>
        <begin position="180"/>
        <end position="191"/>
    </location>
</feature>
<gene>
    <name evidence="3" type="ORF">Pflav_011380</name>
</gene>
<accession>A0A6F8XLQ3</accession>
<evidence type="ECO:0000256" key="1">
    <source>
        <dbReference type="SAM" id="MobiDB-lite"/>
    </source>
</evidence>
<reference evidence="3 4" key="1">
    <citation type="submission" date="2020-03" db="EMBL/GenBank/DDBJ databases">
        <title>Whole genome shotgun sequence of Phytohabitans flavus NBRC 107702.</title>
        <authorList>
            <person name="Komaki H."/>
            <person name="Tamura T."/>
        </authorList>
    </citation>
    <scope>NUCLEOTIDE SEQUENCE [LARGE SCALE GENOMIC DNA]</scope>
    <source>
        <strain evidence="3 4">NBRC 107702</strain>
    </source>
</reference>
<reference evidence="3 4" key="2">
    <citation type="submission" date="2020-03" db="EMBL/GenBank/DDBJ databases">
        <authorList>
            <person name="Ichikawa N."/>
            <person name="Kimura A."/>
            <person name="Kitahashi Y."/>
            <person name="Uohara A."/>
        </authorList>
    </citation>
    <scope>NUCLEOTIDE SEQUENCE [LARGE SCALE GENOMIC DNA]</scope>
    <source>
        <strain evidence="3 4">NBRC 107702</strain>
    </source>
</reference>
<evidence type="ECO:0000313" key="4">
    <source>
        <dbReference type="Proteomes" id="UP000502508"/>
    </source>
</evidence>
<feature type="region of interest" description="Disordered" evidence="1">
    <location>
        <begin position="164"/>
        <end position="191"/>
    </location>
</feature>
<feature type="transmembrane region" description="Helical" evidence="2">
    <location>
        <begin position="6"/>
        <end position="25"/>
    </location>
</feature>
<sequence length="191" mass="20376">MDVAEFYAVVSGINFTLLGLWWVAVQERPQLRDTKTGTDRLAYAVSLQFLLPGTAALFALVAVDAPFLWQAAFLLAGVAGSAGILLLAPALRRAGVRVVRLLLYLVGLPLYLLVALTAILPFELGNLSGLHLEAMLFGLLILVGTQTAWTAAMFVPEEPPAPSGDVPAAAEHVPPTTAHGHARIYGRPRND</sequence>
<keyword evidence="2" id="KW-0472">Membrane</keyword>
<feature type="transmembrane region" description="Helical" evidence="2">
    <location>
        <begin position="134"/>
        <end position="155"/>
    </location>
</feature>
<evidence type="ECO:0000256" key="2">
    <source>
        <dbReference type="SAM" id="Phobius"/>
    </source>
</evidence>
<keyword evidence="2" id="KW-1133">Transmembrane helix</keyword>
<dbReference type="RefSeq" id="WP_173034209.1">
    <property type="nucleotide sequence ID" value="NZ_AP022870.1"/>
</dbReference>
<feature type="transmembrane region" description="Helical" evidence="2">
    <location>
        <begin position="41"/>
        <end position="61"/>
    </location>
</feature>
<dbReference type="Proteomes" id="UP000502508">
    <property type="component" value="Chromosome"/>
</dbReference>
<name>A0A6F8XLQ3_9ACTN</name>
<dbReference type="AlphaFoldDB" id="A0A6F8XLQ3"/>
<proteinExistence type="predicted"/>
<dbReference type="EMBL" id="AP022870">
    <property type="protein sequence ID" value="BCB74728.1"/>
    <property type="molecule type" value="Genomic_DNA"/>
</dbReference>
<feature type="transmembrane region" description="Helical" evidence="2">
    <location>
        <begin position="67"/>
        <end position="89"/>
    </location>
</feature>
<evidence type="ECO:0000313" key="3">
    <source>
        <dbReference type="EMBL" id="BCB74728.1"/>
    </source>
</evidence>